<accession>A0A7R7FTD2</accession>
<dbReference type="Proteomes" id="UP000515472">
    <property type="component" value="Chromosome"/>
</dbReference>
<sequence>MRLTPIKSIRQKCLDCCCDQIKDVRECNIKHCALHPYRMGRRQAKQGGE</sequence>
<keyword evidence="2" id="KW-1185">Reference proteome</keyword>
<gene>
    <name evidence="1" type="ORF">GEOBRER4_n1645</name>
</gene>
<name>A0A7R7FTD2_9BACT</name>
<dbReference type="AlphaFoldDB" id="A0A7R7FTD2"/>
<organism evidence="1 2">
    <name type="scientific">Citrifermentans bremense</name>
    <dbReference type="NCBI Taxonomy" id="60035"/>
    <lineage>
        <taxon>Bacteria</taxon>
        <taxon>Pseudomonadati</taxon>
        <taxon>Thermodesulfobacteriota</taxon>
        <taxon>Desulfuromonadia</taxon>
        <taxon>Geobacterales</taxon>
        <taxon>Geobacteraceae</taxon>
        <taxon>Citrifermentans</taxon>
    </lineage>
</organism>
<proteinExistence type="predicted"/>
<dbReference type="EMBL" id="AP023213">
    <property type="protein sequence ID" value="BCO11332.1"/>
    <property type="molecule type" value="Genomic_DNA"/>
</dbReference>
<reference evidence="1 2" key="1">
    <citation type="submission" date="2020-06" db="EMBL/GenBank/DDBJ databases">
        <title>Interaction of electrochemicaly active bacteria, Geobacter bremensis R4 on different carbon anode.</title>
        <authorList>
            <person name="Meng L."/>
            <person name="Yoshida N."/>
        </authorList>
    </citation>
    <scope>NUCLEOTIDE SEQUENCE [LARGE SCALE GENOMIC DNA]</scope>
    <source>
        <strain evidence="1 2">R4</strain>
    </source>
</reference>
<evidence type="ECO:0000313" key="2">
    <source>
        <dbReference type="Proteomes" id="UP000515472"/>
    </source>
</evidence>
<evidence type="ECO:0000313" key="1">
    <source>
        <dbReference type="EMBL" id="BCO11332.1"/>
    </source>
</evidence>
<protein>
    <submittedName>
        <fullName evidence="1">Uncharacterized protein</fullName>
    </submittedName>
</protein>